<feature type="signal peptide" evidence="1">
    <location>
        <begin position="1"/>
        <end position="23"/>
    </location>
</feature>
<accession>A0ABQ1JQF6</accession>
<dbReference type="NCBIfam" id="TIGR03806">
    <property type="entry name" value="chp_HNE_0200"/>
    <property type="match status" value="1"/>
</dbReference>
<organism evidence="2 3">
    <name type="scientific">Flavobacterium suaedae</name>
    <dbReference type="NCBI Taxonomy" id="1767027"/>
    <lineage>
        <taxon>Bacteria</taxon>
        <taxon>Pseudomonadati</taxon>
        <taxon>Bacteroidota</taxon>
        <taxon>Flavobacteriia</taxon>
        <taxon>Flavobacteriales</taxon>
        <taxon>Flavobacteriaceae</taxon>
        <taxon>Flavobacterium</taxon>
    </lineage>
</organism>
<name>A0ABQ1JQF6_9FLAO</name>
<dbReference type="Proteomes" id="UP000615760">
    <property type="component" value="Unassembled WGS sequence"/>
</dbReference>
<dbReference type="InterPro" id="IPR036280">
    <property type="entry name" value="Multihaem_cyt_sf"/>
</dbReference>
<evidence type="ECO:0000313" key="2">
    <source>
        <dbReference type="EMBL" id="GGB74234.1"/>
    </source>
</evidence>
<dbReference type="SUPFAM" id="SSF48695">
    <property type="entry name" value="Multiheme cytochromes"/>
    <property type="match status" value="1"/>
</dbReference>
<feature type="chain" id="PRO_5045944061" description="Repeat protein (TIGR03806 family)" evidence="1">
    <location>
        <begin position="24"/>
        <end position="364"/>
    </location>
</feature>
<sequence length="364" mass="41684">MKKNYFLNYLLFLSLFTTFFSCGTDDGNNYEEIPEETSPVVLDINAVPYPKLSDYKLYEGELKNIEPAYKVIPYDLNTPLFTDYAHKKRFIWMPKDTKATYTTDAQIPDFPIGTILVKNFYYEDVLPNDVTRIIETRIMIKKPEGWIFANYVWNDEQTEATLNVNGGTVPLEWSQNGETMAINYKVPSQEQCTTCHSLNGTYTPIGVKPQNLNKLYDYKDGTLNQLSKWIQEGYLDNKPTNINSTVDWTDTSQSLELRARSYLDINCAHCHTPGGDCDEAPMNFAFSQTNIPENLGVCVEPEDFVTGNQQYIVDAQDPRGSLLYFRVETTIQTEMMPNLGRTVTHTEGLELLEEWITNMEVSCP</sequence>
<keyword evidence="1" id="KW-0732">Signal</keyword>
<evidence type="ECO:0000256" key="1">
    <source>
        <dbReference type="SAM" id="SignalP"/>
    </source>
</evidence>
<protein>
    <recommendedName>
        <fullName evidence="4">Repeat protein (TIGR03806 family)</fullName>
    </recommendedName>
</protein>
<keyword evidence="3" id="KW-1185">Reference proteome</keyword>
<comment type="caution">
    <text evidence="2">The sequence shown here is derived from an EMBL/GenBank/DDBJ whole genome shotgun (WGS) entry which is preliminary data.</text>
</comment>
<gene>
    <name evidence="2" type="ORF">GCM10007424_12690</name>
</gene>
<reference evidence="3" key="1">
    <citation type="journal article" date="2019" name="Int. J. Syst. Evol. Microbiol.">
        <title>The Global Catalogue of Microorganisms (GCM) 10K type strain sequencing project: providing services to taxonomists for standard genome sequencing and annotation.</title>
        <authorList>
            <consortium name="The Broad Institute Genomics Platform"/>
            <consortium name="The Broad Institute Genome Sequencing Center for Infectious Disease"/>
            <person name="Wu L."/>
            <person name="Ma J."/>
        </authorList>
    </citation>
    <scope>NUCLEOTIDE SEQUENCE [LARGE SCALE GENOMIC DNA]</scope>
    <source>
        <strain evidence="3">CGMCC 1.15461</strain>
    </source>
</reference>
<dbReference type="RefSeq" id="WP_188620419.1">
    <property type="nucleotide sequence ID" value="NZ_BMJE01000003.1"/>
</dbReference>
<evidence type="ECO:0008006" key="4">
    <source>
        <dbReference type="Google" id="ProtNLM"/>
    </source>
</evidence>
<dbReference type="EMBL" id="BMJE01000003">
    <property type="protein sequence ID" value="GGB74234.1"/>
    <property type="molecule type" value="Genomic_DNA"/>
</dbReference>
<dbReference type="InterPro" id="IPR022269">
    <property type="entry name" value="SO_2930-like_C"/>
</dbReference>
<evidence type="ECO:0000313" key="3">
    <source>
        <dbReference type="Proteomes" id="UP000615760"/>
    </source>
</evidence>
<dbReference type="PROSITE" id="PS51257">
    <property type="entry name" value="PROKAR_LIPOPROTEIN"/>
    <property type="match status" value="1"/>
</dbReference>
<proteinExistence type="predicted"/>